<dbReference type="GO" id="GO:0003677">
    <property type="term" value="F:DNA binding"/>
    <property type="evidence" value="ECO:0007669"/>
    <property type="project" value="UniProtKB-UniRule"/>
</dbReference>
<dbReference type="EC" id="4.2.99.18" evidence="10"/>
<dbReference type="EMBL" id="WAJR01000001">
    <property type="protein sequence ID" value="KAB1642838.1"/>
    <property type="molecule type" value="Genomic_DNA"/>
</dbReference>
<dbReference type="PANTHER" id="PTHR10359">
    <property type="entry name" value="A/G-SPECIFIC ADENINE GLYCOSYLASE/ENDONUCLEASE III"/>
    <property type="match status" value="1"/>
</dbReference>
<dbReference type="GO" id="GO:0019104">
    <property type="term" value="F:DNA N-glycosylase activity"/>
    <property type="evidence" value="ECO:0007669"/>
    <property type="project" value="UniProtKB-UniRule"/>
</dbReference>
<evidence type="ECO:0000256" key="6">
    <source>
        <dbReference type="ARBA" id="ARBA00023004"/>
    </source>
</evidence>
<evidence type="ECO:0000256" key="10">
    <source>
        <dbReference type="HAMAP-Rule" id="MF_00942"/>
    </source>
</evidence>
<comment type="similarity">
    <text evidence="1 10">Belongs to the Nth/MutY family.</text>
</comment>
<comment type="cofactor">
    <cofactor evidence="10">
        <name>[4Fe-4S] cluster</name>
        <dbReference type="ChEBI" id="CHEBI:49883"/>
    </cofactor>
    <text evidence="10">Binds 1 [4Fe-4S] cluster.</text>
</comment>
<keyword evidence="14" id="KW-1185">Reference proteome</keyword>
<organism evidence="13 14">
    <name type="scientific">Ellagibacter isourolithinifaciens</name>
    <dbReference type="NCBI Taxonomy" id="2137581"/>
    <lineage>
        <taxon>Bacteria</taxon>
        <taxon>Bacillati</taxon>
        <taxon>Actinomycetota</taxon>
        <taxon>Coriobacteriia</taxon>
        <taxon>Eggerthellales</taxon>
        <taxon>Eggerthellaceae</taxon>
        <taxon>Ellagibacter</taxon>
    </lineage>
</organism>
<evidence type="ECO:0000256" key="1">
    <source>
        <dbReference type="ARBA" id="ARBA00008343"/>
    </source>
</evidence>
<dbReference type="Pfam" id="PF10576">
    <property type="entry name" value="EndIII_4Fe-2S"/>
    <property type="match status" value="1"/>
</dbReference>
<keyword evidence="8 10" id="KW-0234">DNA repair</keyword>
<keyword evidence="3 10" id="KW-0479">Metal-binding</keyword>
<evidence type="ECO:0000313" key="14">
    <source>
        <dbReference type="Proteomes" id="UP000468668"/>
    </source>
</evidence>
<dbReference type="FunFam" id="1.10.340.30:FF:000001">
    <property type="entry name" value="Endonuclease III"/>
    <property type="match status" value="1"/>
</dbReference>
<keyword evidence="5 10" id="KW-0378">Hydrolase</keyword>
<gene>
    <name evidence="10 13" type="primary">nth</name>
    <name evidence="13" type="ORF">F8C90_00145</name>
</gene>
<evidence type="ECO:0000256" key="4">
    <source>
        <dbReference type="ARBA" id="ARBA00022763"/>
    </source>
</evidence>
<dbReference type="SMART" id="SM00278">
    <property type="entry name" value="HhH1"/>
    <property type="match status" value="1"/>
</dbReference>
<dbReference type="SMART" id="SM00525">
    <property type="entry name" value="FES"/>
    <property type="match status" value="1"/>
</dbReference>
<dbReference type="Proteomes" id="UP000468668">
    <property type="component" value="Unassembled WGS sequence"/>
</dbReference>
<dbReference type="NCBIfam" id="TIGR01083">
    <property type="entry name" value="nth"/>
    <property type="match status" value="1"/>
</dbReference>
<reference evidence="13 14" key="1">
    <citation type="submission" date="2019-09" db="EMBL/GenBank/DDBJ databases">
        <title>Whole genome shotgun sequencing (WGS) of Ellagibacter isourolithinifaciens DSM 104140(T) and Adlercreutzia muris DSM 29508(T).</title>
        <authorList>
            <person name="Stoll D.A."/>
            <person name="Danylec N."/>
            <person name="Huch M."/>
        </authorList>
    </citation>
    <scope>NUCLEOTIDE SEQUENCE [LARGE SCALE GENOMIC DNA]</scope>
    <source>
        <strain evidence="13 14">DSM 104140</strain>
    </source>
</reference>
<dbReference type="GO" id="GO:0051539">
    <property type="term" value="F:4 iron, 4 sulfur cluster binding"/>
    <property type="evidence" value="ECO:0007669"/>
    <property type="project" value="UniProtKB-UniRule"/>
</dbReference>
<dbReference type="GO" id="GO:0046872">
    <property type="term" value="F:metal ion binding"/>
    <property type="evidence" value="ECO:0007669"/>
    <property type="project" value="UniProtKB-KW"/>
</dbReference>
<dbReference type="InterPro" id="IPR003651">
    <property type="entry name" value="Endonuclease3_FeS-loop_motif"/>
</dbReference>
<dbReference type="RefSeq" id="WP_158048424.1">
    <property type="nucleotide sequence ID" value="NZ_DBFAGY010000024.1"/>
</dbReference>
<dbReference type="PROSITE" id="PS01155">
    <property type="entry name" value="ENDONUCLEASE_III_2"/>
    <property type="match status" value="1"/>
</dbReference>
<dbReference type="InterPro" id="IPR023170">
    <property type="entry name" value="HhH_base_excis_C"/>
</dbReference>
<evidence type="ECO:0000256" key="2">
    <source>
        <dbReference type="ARBA" id="ARBA00022485"/>
    </source>
</evidence>
<dbReference type="PIRSF" id="PIRSF001435">
    <property type="entry name" value="Nth"/>
    <property type="match status" value="1"/>
</dbReference>
<keyword evidence="13" id="KW-0540">Nuclease</keyword>
<evidence type="ECO:0000259" key="12">
    <source>
        <dbReference type="SMART" id="SM00478"/>
    </source>
</evidence>
<dbReference type="GO" id="GO:0006285">
    <property type="term" value="P:base-excision repair, AP site formation"/>
    <property type="evidence" value="ECO:0007669"/>
    <property type="project" value="TreeGrafter"/>
</dbReference>
<evidence type="ECO:0000256" key="7">
    <source>
        <dbReference type="ARBA" id="ARBA00023014"/>
    </source>
</evidence>
<dbReference type="InterPro" id="IPR005759">
    <property type="entry name" value="Nth"/>
</dbReference>
<feature type="binding site" evidence="10">
    <location>
        <position position="205"/>
    </location>
    <ligand>
        <name>[4Fe-4S] cluster</name>
        <dbReference type="ChEBI" id="CHEBI:49883"/>
    </ligand>
</feature>
<keyword evidence="13" id="KW-0255">Endonuclease</keyword>
<keyword evidence="9 10" id="KW-0326">Glycosidase</keyword>
<feature type="domain" description="Helix-hairpin-helix DNA-binding motif class 1" evidence="11">
    <location>
        <begin position="117"/>
        <end position="136"/>
    </location>
</feature>
<dbReference type="CDD" id="cd00056">
    <property type="entry name" value="ENDO3c"/>
    <property type="match status" value="1"/>
</dbReference>
<comment type="catalytic activity">
    <reaction evidence="10">
        <text>2'-deoxyribonucleotide-(2'-deoxyribose 5'-phosphate)-2'-deoxyribonucleotide-DNA = a 3'-end 2'-deoxyribonucleotide-(2,3-dehydro-2,3-deoxyribose 5'-phosphate)-DNA + a 5'-end 5'-phospho-2'-deoxyribonucleoside-DNA + H(+)</text>
        <dbReference type="Rhea" id="RHEA:66592"/>
        <dbReference type="Rhea" id="RHEA-COMP:13180"/>
        <dbReference type="Rhea" id="RHEA-COMP:16897"/>
        <dbReference type="Rhea" id="RHEA-COMP:17067"/>
        <dbReference type="ChEBI" id="CHEBI:15378"/>
        <dbReference type="ChEBI" id="CHEBI:136412"/>
        <dbReference type="ChEBI" id="CHEBI:157695"/>
        <dbReference type="ChEBI" id="CHEBI:167181"/>
        <dbReference type="EC" id="4.2.99.18"/>
    </reaction>
</comment>
<evidence type="ECO:0000259" key="11">
    <source>
        <dbReference type="SMART" id="SM00278"/>
    </source>
</evidence>
<dbReference type="InterPro" id="IPR003583">
    <property type="entry name" value="Hlx-hairpin-Hlx_DNA-bd_motif"/>
</dbReference>
<keyword evidence="6 10" id="KW-0408">Iron</keyword>
<dbReference type="Pfam" id="PF00633">
    <property type="entry name" value="HHH"/>
    <property type="match status" value="1"/>
</dbReference>
<dbReference type="SMART" id="SM00478">
    <property type="entry name" value="ENDO3c"/>
    <property type="match status" value="1"/>
</dbReference>
<dbReference type="InterPro" id="IPR004035">
    <property type="entry name" value="Endouclease-III_FeS-bd_BS"/>
</dbReference>
<keyword evidence="4 10" id="KW-0227">DNA damage</keyword>
<dbReference type="PANTHER" id="PTHR10359:SF18">
    <property type="entry name" value="ENDONUCLEASE III"/>
    <property type="match status" value="1"/>
</dbReference>
<name>A0A6N6NRD4_9ACTN</name>
<dbReference type="InterPro" id="IPR003265">
    <property type="entry name" value="HhH-GPD_domain"/>
</dbReference>
<dbReference type="InterPro" id="IPR000445">
    <property type="entry name" value="HhH_motif"/>
</dbReference>
<dbReference type="InterPro" id="IPR011257">
    <property type="entry name" value="DNA_glycosylase"/>
</dbReference>
<keyword evidence="10" id="KW-0238">DNA-binding</keyword>
<comment type="caution">
    <text evidence="13">The sequence shown here is derived from an EMBL/GenBank/DDBJ whole genome shotgun (WGS) entry which is preliminary data.</text>
</comment>
<accession>A0A6N6NRD4</accession>
<dbReference type="SUPFAM" id="SSF48150">
    <property type="entry name" value="DNA-glycosylase"/>
    <property type="match status" value="1"/>
</dbReference>
<dbReference type="InterPro" id="IPR004036">
    <property type="entry name" value="Endonuclease-III-like_CS2"/>
</dbReference>
<evidence type="ECO:0000256" key="8">
    <source>
        <dbReference type="ARBA" id="ARBA00023204"/>
    </source>
</evidence>
<sequence>MPRETVAAKRERAIEIARRMNERYPKAECALHYDGEPFRLVIAVLLSAQTTDKGVNKVTPALWKRYPTPADLASADVTDVEEIIRAIGFYRTKAANCVKCAQLVVSEYGGEVPRDIDELQKLPGVGRKTANVVLNEAFGIVEGIAVDTHVFRIAHKLKLVGPSADTPAKTETALLKLYPRDLWGPINHQWVLFGRETCIARRPKCEECFLADLCPSCGKK</sequence>
<feature type="domain" description="HhH-GPD" evidence="12">
    <location>
        <begin position="46"/>
        <end position="196"/>
    </location>
</feature>
<feature type="binding site" evidence="10">
    <location>
        <position position="214"/>
    </location>
    <ligand>
        <name>[4Fe-4S] cluster</name>
        <dbReference type="ChEBI" id="CHEBI:49883"/>
    </ligand>
</feature>
<feature type="binding site" evidence="10">
    <location>
        <position position="198"/>
    </location>
    <ligand>
        <name>[4Fe-4S] cluster</name>
        <dbReference type="ChEBI" id="CHEBI:49883"/>
    </ligand>
</feature>
<dbReference type="Gene3D" id="1.10.340.30">
    <property type="entry name" value="Hypothetical protein, domain 2"/>
    <property type="match status" value="1"/>
</dbReference>
<evidence type="ECO:0000256" key="3">
    <source>
        <dbReference type="ARBA" id="ARBA00022723"/>
    </source>
</evidence>
<evidence type="ECO:0000256" key="9">
    <source>
        <dbReference type="ARBA" id="ARBA00023295"/>
    </source>
</evidence>
<dbReference type="AlphaFoldDB" id="A0A6N6NRD4"/>
<keyword evidence="2 10" id="KW-0004">4Fe-4S</keyword>
<keyword evidence="7 10" id="KW-0411">Iron-sulfur</keyword>
<keyword evidence="10" id="KW-0456">Lyase</keyword>
<protein>
    <recommendedName>
        <fullName evidence="10">Endonuclease III</fullName>
        <ecNumber evidence="10">4.2.99.18</ecNumber>
    </recommendedName>
    <alternativeName>
        <fullName evidence="10">DNA-(apurinic or apyrimidinic site) lyase</fullName>
    </alternativeName>
</protein>
<proteinExistence type="inferred from homology"/>
<evidence type="ECO:0000313" key="13">
    <source>
        <dbReference type="EMBL" id="KAB1642838.1"/>
    </source>
</evidence>
<dbReference type="OrthoDB" id="9800977at2"/>
<dbReference type="HAMAP" id="MF_00942">
    <property type="entry name" value="Nth"/>
    <property type="match status" value="1"/>
</dbReference>
<comment type="function">
    <text evidence="10">DNA repair enzyme that has both DNA N-glycosylase activity and AP-lyase activity. The DNA N-glycosylase activity releases various damaged pyrimidines from DNA by cleaving the N-glycosidic bond, leaving an AP (apurinic/apyrimidinic) site. The AP-lyase activity cleaves the phosphodiester bond 3' to the AP site by a beta-elimination, leaving a 3'-terminal unsaturated sugar and a product with a terminal 5'-phosphate.</text>
</comment>
<dbReference type="PROSITE" id="PS00764">
    <property type="entry name" value="ENDONUCLEASE_III_1"/>
    <property type="match status" value="1"/>
</dbReference>
<evidence type="ECO:0000256" key="5">
    <source>
        <dbReference type="ARBA" id="ARBA00022801"/>
    </source>
</evidence>
<feature type="binding site" evidence="10">
    <location>
        <position position="208"/>
    </location>
    <ligand>
        <name>[4Fe-4S] cluster</name>
        <dbReference type="ChEBI" id="CHEBI:49883"/>
    </ligand>
</feature>
<dbReference type="Pfam" id="PF00730">
    <property type="entry name" value="HhH-GPD"/>
    <property type="match status" value="1"/>
</dbReference>
<dbReference type="GO" id="GO:0140078">
    <property type="term" value="F:class I DNA-(apurinic or apyrimidinic site) endonuclease activity"/>
    <property type="evidence" value="ECO:0007669"/>
    <property type="project" value="UniProtKB-EC"/>
</dbReference>
<dbReference type="GeneID" id="98656809"/>
<dbReference type="Gene3D" id="1.10.1670.10">
    <property type="entry name" value="Helix-hairpin-Helix base-excision DNA repair enzymes (C-terminal)"/>
    <property type="match status" value="1"/>
</dbReference>